<gene>
    <name evidence="1" type="ORF">QNI16_10935</name>
</gene>
<sequence length="171" mass="20546">MSKFTELVQIYQTDRQFYHNYEQASFQFAQLLTEAVKQYYQIPEEHFFFIGGEDQQKTVSNLAEALLMDEKGFWHVRYGLNIPYTDTPPQGQGFLLIVEILFKKLNGRFIVRLPEEEDFFIHSEESETDFSSFLHYLHDYLCRFLENRFERFLNGEQTERSAIGFRIHEKE</sequence>
<protein>
    <submittedName>
        <fullName evidence="1">Uncharacterized protein</fullName>
    </submittedName>
</protein>
<dbReference type="RefSeq" id="WP_313978220.1">
    <property type="nucleotide sequence ID" value="NZ_JASJOS010000004.1"/>
</dbReference>
<proteinExistence type="predicted"/>
<evidence type="ECO:0000313" key="1">
    <source>
        <dbReference type="EMBL" id="MDJ1480998.1"/>
    </source>
</evidence>
<dbReference type="Proteomes" id="UP001241110">
    <property type="component" value="Unassembled WGS sequence"/>
</dbReference>
<dbReference type="AlphaFoldDB" id="A0AAE3QQQ9"/>
<organism evidence="1 2">
    <name type="scientific">Xanthocytophaga flava</name>
    <dbReference type="NCBI Taxonomy" id="3048013"/>
    <lineage>
        <taxon>Bacteria</taxon>
        <taxon>Pseudomonadati</taxon>
        <taxon>Bacteroidota</taxon>
        <taxon>Cytophagia</taxon>
        <taxon>Cytophagales</taxon>
        <taxon>Rhodocytophagaceae</taxon>
        <taxon>Xanthocytophaga</taxon>
    </lineage>
</organism>
<dbReference type="EMBL" id="JASJOS010000004">
    <property type="protein sequence ID" value="MDJ1480998.1"/>
    <property type="molecule type" value="Genomic_DNA"/>
</dbReference>
<accession>A0AAE3QQQ9</accession>
<comment type="caution">
    <text evidence="1">The sequence shown here is derived from an EMBL/GenBank/DDBJ whole genome shotgun (WGS) entry which is preliminary data.</text>
</comment>
<evidence type="ECO:0000313" key="2">
    <source>
        <dbReference type="Proteomes" id="UP001241110"/>
    </source>
</evidence>
<reference evidence="1" key="1">
    <citation type="submission" date="2023-05" db="EMBL/GenBank/DDBJ databases">
        <authorList>
            <person name="Zhang X."/>
        </authorList>
    </citation>
    <scope>NUCLEOTIDE SEQUENCE</scope>
    <source>
        <strain evidence="1">YF14B1</strain>
    </source>
</reference>
<name>A0AAE3QQQ9_9BACT</name>